<dbReference type="PANTHER" id="PTHR24238">
    <property type="entry name" value="G-PROTEIN COUPLED RECEPTOR"/>
    <property type="match status" value="1"/>
</dbReference>
<evidence type="ECO:0000256" key="8">
    <source>
        <dbReference type="SAM" id="Phobius"/>
    </source>
</evidence>
<dbReference type="SUPFAM" id="SSF81321">
    <property type="entry name" value="Family A G protein-coupled receptor-like"/>
    <property type="match status" value="1"/>
</dbReference>
<protein>
    <recommendedName>
        <fullName evidence="9">G-protein coupled receptors family 1 profile domain-containing protein</fullName>
    </recommendedName>
</protein>
<dbReference type="InterPro" id="IPR017452">
    <property type="entry name" value="GPCR_Rhodpsn_7TM"/>
</dbReference>
<dbReference type="CDD" id="cd00637">
    <property type="entry name" value="7tm_classA_rhodopsin-like"/>
    <property type="match status" value="1"/>
</dbReference>
<keyword evidence="11" id="KW-1185">Reference proteome</keyword>
<evidence type="ECO:0000256" key="5">
    <source>
        <dbReference type="ARBA" id="ARBA00023136"/>
    </source>
</evidence>
<dbReference type="OrthoDB" id="2105199at2759"/>
<evidence type="ECO:0000256" key="6">
    <source>
        <dbReference type="ARBA" id="ARBA00023170"/>
    </source>
</evidence>
<keyword evidence="4" id="KW-0297">G-protein coupled receptor</keyword>
<keyword evidence="6" id="KW-0675">Receptor</keyword>
<evidence type="ECO:0000256" key="3">
    <source>
        <dbReference type="ARBA" id="ARBA00022989"/>
    </source>
</evidence>
<dbReference type="Proteomes" id="UP000007110">
    <property type="component" value="Unassembled WGS sequence"/>
</dbReference>
<accession>A0A7M7GK90</accession>
<dbReference type="GeneID" id="100888791"/>
<dbReference type="InterPro" id="IPR000276">
    <property type="entry name" value="GPCR_Rhodpsn"/>
</dbReference>
<sequence length="161" mass="17576">MVLVLGLPGNAVIIKAYAWKKRKTSTDILIIAQAIVDFVACVFCPVFIIRSAFPGLTTTSLCQAAALVNNATAFASLYLTTAISIDRYMAVCRPLRRRITVLLHPPPYSILDMAAIPPDAQLCTVKHSLKSSPDHVPILAYHVCLVHDSPPKLLDVHMWAA</sequence>
<evidence type="ECO:0000313" key="11">
    <source>
        <dbReference type="Proteomes" id="UP000007110"/>
    </source>
</evidence>
<keyword evidence="3 8" id="KW-1133">Transmembrane helix</keyword>
<dbReference type="RefSeq" id="XP_003725365.2">
    <property type="nucleotide sequence ID" value="XM_003725317.2"/>
</dbReference>
<dbReference type="InParanoid" id="A0A7M7GK90"/>
<evidence type="ECO:0000313" key="10">
    <source>
        <dbReference type="EnsemblMetazoa" id="XP_003725365"/>
    </source>
</evidence>
<evidence type="ECO:0000259" key="9">
    <source>
        <dbReference type="PROSITE" id="PS50262"/>
    </source>
</evidence>
<evidence type="ECO:0000256" key="1">
    <source>
        <dbReference type="ARBA" id="ARBA00004141"/>
    </source>
</evidence>
<reference evidence="10" key="2">
    <citation type="submission" date="2021-01" db="UniProtKB">
        <authorList>
            <consortium name="EnsemblMetazoa"/>
        </authorList>
    </citation>
    <scope>IDENTIFICATION</scope>
</reference>
<evidence type="ECO:0000256" key="4">
    <source>
        <dbReference type="ARBA" id="ARBA00023040"/>
    </source>
</evidence>
<comment type="subcellular location">
    <subcellularLocation>
        <location evidence="1">Membrane</location>
        <topology evidence="1">Multi-pass membrane protein</topology>
    </subcellularLocation>
</comment>
<keyword evidence="7" id="KW-0807">Transducer</keyword>
<dbReference type="EnsemblMetazoa" id="XM_003725317">
    <property type="protein sequence ID" value="XP_003725365"/>
    <property type="gene ID" value="LOC100888791"/>
</dbReference>
<dbReference type="PANTHER" id="PTHR24238:SF47">
    <property type="entry name" value="ECDYSTEROIDS_DOPAMINE RECEPTOR-RELATED"/>
    <property type="match status" value="1"/>
</dbReference>
<feature type="transmembrane region" description="Helical" evidence="8">
    <location>
        <begin position="28"/>
        <end position="53"/>
    </location>
</feature>
<organism evidence="10 11">
    <name type="scientific">Strongylocentrotus purpuratus</name>
    <name type="common">Purple sea urchin</name>
    <dbReference type="NCBI Taxonomy" id="7668"/>
    <lineage>
        <taxon>Eukaryota</taxon>
        <taxon>Metazoa</taxon>
        <taxon>Echinodermata</taxon>
        <taxon>Eleutherozoa</taxon>
        <taxon>Echinozoa</taxon>
        <taxon>Echinoidea</taxon>
        <taxon>Euechinoidea</taxon>
        <taxon>Echinacea</taxon>
        <taxon>Camarodonta</taxon>
        <taxon>Echinidea</taxon>
        <taxon>Strongylocentrotidae</taxon>
        <taxon>Strongylocentrotus</taxon>
    </lineage>
</organism>
<evidence type="ECO:0000256" key="7">
    <source>
        <dbReference type="ARBA" id="ARBA00023224"/>
    </source>
</evidence>
<dbReference type="Pfam" id="PF00001">
    <property type="entry name" value="7tm_1"/>
    <property type="match status" value="1"/>
</dbReference>
<proteinExistence type="predicted"/>
<feature type="domain" description="G-protein coupled receptors family 1 profile" evidence="9">
    <location>
        <begin position="9"/>
        <end position="98"/>
    </location>
</feature>
<dbReference type="GO" id="GO:0004930">
    <property type="term" value="F:G protein-coupled receptor activity"/>
    <property type="evidence" value="ECO:0007669"/>
    <property type="project" value="UniProtKB-KW"/>
</dbReference>
<keyword evidence="5 8" id="KW-0472">Membrane</keyword>
<name>A0A7M7GK90_STRPU</name>
<evidence type="ECO:0000256" key="2">
    <source>
        <dbReference type="ARBA" id="ARBA00022692"/>
    </source>
</evidence>
<dbReference type="Gene3D" id="1.20.1070.10">
    <property type="entry name" value="Rhodopsin 7-helix transmembrane proteins"/>
    <property type="match status" value="1"/>
</dbReference>
<dbReference type="AlphaFoldDB" id="A0A7M7GK90"/>
<dbReference type="GO" id="GO:0016020">
    <property type="term" value="C:membrane"/>
    <property type="evidence" value="ECO:0007669"/>
    <property type="project" value="UniProtKB-SubCell"/>
</dbReference>
<dbReference type="PROSITE" id="PS50262">
    <property type="entry name" value="G_PROTEIN_RECEP_F1_2"/>
    <property type="match status" value="1"/>
</dbReference>
<dbReference type="PRINTS" id="PR00237">
    <property type="entry name" value="GPCRRHODOPSN"/>
</dbReference>
<dbReference type="KEGG" id="spu:100888791"/>
<keyword evidence="2 8" id="KW-0812">Transmembrane</keyword>
<feature type="transmembrane region" description="Helical" evidence="8">
    <location>
        <begin position="73"/>
        <end position="90"/>
    </location>
</feature>
<reference evidence="11" key="1">
    <citation type="submission" date="2015-02" db="EMBL/GenBank/DDBJ databases">
        <title>Genome sequencing for Strongylocentrotus purpuratus.</title>
        <authorList>
            <person name="Murali S."/>
            <person name="Liu Y."/>
            <person name="Vee V."/>
            <person name="English A."/>
            <person name="Wang M."/>
            <person name="Skinner E."/>
            <person name="Han Y."/>
            <person name="Muzny D.M."/>
            <person name="Worley K.C."/>
            <person name="Gibbs R.A."/>
        </authorList>
    </citation>
    <scope>NUCLEOTIDE SEQUENCE</scope>
</reference>